<dbReference type="OrthoDB" id="654211at2759"/>
<comment type="subunit">
    <text evidence="13">Binds DNA. Can associate with the proximal promoter regions of PAX6 and SP4, and their known targets including ARR3, RHO, OPN1MW2 and OPN1SW.</text>
</comment>
<evidence type="ECO:0000256" key="12">
    <source>
        <dbReference type="ARBA" id="ARBA00053347"/>
    </source>
</evidence>
<dbReference type="InterPro" id="IPR036236">
    <property type="entry name" value="Znf_C2H2_sf"/>
</dbReference>
<dbReference type="PROSITE" id="PS50157">
    <property type="entry name" value="ZINC_FINGER_C2H2_2"/>
    <property type="match status" value="8"/>
</dbReference>
<dbReference type="Gene3D" id="3.30.160.60">
    <property type="entry name" value="Classic Zinc Finger"/>
    <property type="match status" value="8"/>
</dbReference>
<keyword evidence="5" id="KW-0677">Repeat</keyword>
<name>A0A7J5YK35_DISMA</name>
<accession>A0A7J5YK35</accession>
<feature type="domain" description="C2H2-type" evidence="17">
    <location>
        <begin position="655"/>
        <end position="682"/>
    </location>
</feature>
<evidence type="ECO:0000256" key="11">
    <source>
        <dbReference type="ARBA" id="ARBA00023242"/>
    </source>
</evidence>
<evidence type="ECO:0000313" key="18">
    <source>
        <dbReference type="EMBL" id="KAF3849815.1"/>
    </source>
</evidence>
<feature type="compositionally biased region" description="Low complexity" evidence="16">
    <location>
        <begin position="552"/>
        <end position="566"/>
    </location>
</feature>
<dbReference type="EMBL" id="JAAKFY010000011">
    <property type="protein sequence ID" value="KAF3849815.1"/>
    <property type="molecule type" value="Genomic_DNA"/>
</dbReference>
<dbReference type="Pfam" id="PF23611">
    <property type="entry name" value="zf-C2H2_16"/>
    <property type="match status" value="1"/>
</dbReference>
<dbReference type="FunFam" id="3.30.160.60:FF:000713">
    <property type="entry name" value="Zinc finger protein 513"/>
    <property type="match status" value="1"/>
</dbReference>
<evidence type="ECO:0000256" key="6">
    <source>
        <dbReference type="ARBA" id="ARBA00022771"/>
    </source>
</evidence>
<dbReference type="PROSITE" id="PS00028">
    <property type="entry name" value="ZINC_FINGER_C2H2_1"/>
    <property type="match status" value="3"/>
</dbReference>
<keyword evidence="8" id="KW-0805">Transcription regulation</keyword>
<dbReference type="AlphaFoldDB" id="A0A7J5YK35"/>
<evidence type="ECO:0000256" key="15">
    <source>
        <dbReference type="PROSITE-ProRule" id="PRU00042"/>
    </source>
</evidence>
<feature type="domain" description="C2H2-type" evidence="17">
    <location>
        <begin position="439"/>
        <end position="461"/>
    </location>
</feature>
<feature type="region of interest" description="Disordered" evidence="16">
    <location>
        <begin position="485"/>
        <end position="573"/>
    </location>
</feature>
<dbReference type="SMART" id="SM00355">
    <property type="entry name" value="ZnF_C2H2"/>
    <property type="match status" value="8"/>
</dbReference>
<evidence type="ECO:0000259" key="17">
    <source>
        <dbReference type="PROSITE" id="PS50157"/>
    </source>
</evidence>
<dbReference type="GO" id="GO:0000976">
    <property type="term" value="F:transcription cis-regulatory region binding"/>
    <property type="evidence" value="ECO:0007669"/>
    <property type="project" value="UniProtKB-ARBA"/>
</dbReference>
<keyword evidence="6 15" id="KW-0863">Zinc-finger</keyword>
<evidence type="ECO:0000256" key="16">
    <source>
        <dbReference type="SAM" id="MobiDB-lite"/>
    </source>
</evidence>
<evidence type="ECO:0000256" key="7">
    <source>
        <dbReference type="ARBA" id="ARBA00022833"/>
    </source>
</evidence>
<dbReference type="GO" id="GO:0008270">
    <property type="term" value="F:zinc ion binding"/>
    <property type="evidence" value="ECO:0007669"/>
    <property type="project" value="UniProtKB-KW"/>
</dbReference>
<keyword evidence="7" id="KW-0862">Zinc</keyword>
<keyword evidence="11" id="KW-0539">Nucleus</keyword>
<sequence length="821" mass="91059">MATSSLGQASSGRSGLGSDLGFLLKKFRKLSGPVCCLGLFMHSGLSRLRVLELDGCSAERGRKSGSDGEVDDGEETSNKVTAMRHKEQMDEGVVTGCERIRGETEGEAEGKLEEYEPARREVLLMKKWRISRRSIFEDKHFASNGVFSDHRDHPNRPGYLRCLGILKNIFQTDENELMVVEVCKKTLQKRERPSGRCQEKNNRIHSQSMDSEDGVAIEAPGNLNLDADFLLGQDIEFGDPDHDNKILGLDKFSEVAAEIGFSVYPLAEEQSPAYSQLSMDSETDNSHSTTDNSREDEGRASQGCGQLRDEPLGPGIDLVGPYCLRCCKASREAKSPDFCSPFGSISGIRPGAHLHFEEEEDDEMESEMSDKELSAEDKLAKLHSCHICGFSSRYANHVKRHMKTHNGEKPYNCPLCTYASAQLVNLQRHLRIHTGEKPYKCDMCTFACSSLGNLKRHQRMHVCSAGAGQDAPPRPAIGQNSLKRHVTGQRPNEEVSGPPAKGASPPPIPASNPAPSHQPPPHQPPPHQPPPHHQPPTHHQPPIHQQPPPQLGTTSSNSSTRATRGGIADGPPLPSSLFPYTCRLCGIVLEDEDGTTAQICPKCTLEMLTKDSSSSPNSPGERSDKVYTCSACPFLTHYPNHLARHMKTHSGEKPYKCPQCDYASAHFDNLKRHHRVHTGEKPYKCHLCDYACGNLANLKRHQRVHSGLKPFQCDVCSYSCNQSMNLKRHMLRHTGEKPYKCQECGYTTGHWDNYKRHQKKHGLATDGWVKVPMTGNNEEEDARKGMGGGAPAHRKESGVDMQYMSREEGQTIHSCYKLEIV</sequence>
<feature type="compositionally biased region" description="Polar residues" evidence="16">
    <location>
        <begin position="272"/>
        <end position="291"/>
    </location>
</feature>
<dbReference type="FunFam" id="3.30.160.60:FF:000395">
    <property type="entry name" value="zinc finger protein 513"/>
    <property type="match status" value="1"/>
</dbReference>
<dbReference type="InterPro" id="IPR013087">
    <property type="entry name" value="Znf_C2H2_type"/>
</dbReference>
<dbReference type="InterPro" id="IPR056438">
    <property type="entry name" value="Znf-C2H2_CTCF"/>
</dbReference>
<proteinExistence type="inferred from homology"/>
<dbReference type="FunFam" id="3.30.160.60:FF:000584">
    <property type="entry name" value="Zinc finger protein 513"/>
    <property type="match status" value="1"/>
</dbReference>
<evidence type="ECO:0000256" key="13">
    <source>
        <dbReference type="ARBA" id="ARBA00064373"/>
    </source>
</evidence>
<feature type="region of interest" description="Disordered" evidence="16">
    <location>
        <begin position="768"/>
        <end position="796"/>
    </location>
</feature>
<dbReference type="FunFam" id="3.30.160.60:FF:000123">
    <property type="entry name" value="transcriptional repressor CTCF isoform X1"/>
    <property type="match status" value="1"/>
</dbReference>
<comment type="caution">
    <text evidence="18">The sequence shown here is derived from an EMBL/GenBank/DDBJ whole genome shotgun (WGS) entry which is preliminary data.</text>
</comment>
<evidence type="ECO:0000256" key="8">
    <source>
        <dbReference type="ARBA" id="ARBA00023015"/>
    </source>
</evidence>
<dbReference type="GO" id="GO:0005634">
    <property type="term" value="C:nucleus"/>
    <property type="evidence" value="ECO:0007669"/>
    <property type="project" value="UniProtKB-SubCell"/>
</dbReference>
<keyword evidence="19" id="KW-1185">Reference proteome</keyword>
<dbReference type="PANTHER" id="PTHR47772">
    <property type="entry name" value="ZINC FINGER PROTEIN 200"/>
    <property type="match status" value="1"/>
</dbReference>
<evidence type="ECO:0000313" key="19">
    <source>
        <dbReference type="Proteomes" id="UP000518266"/>
    </source>
</evidence>
<evidence type="ECO:0000256" key="3">
    <source>
        <dbReference type="ARBA" id="ARBA00022553"/>
    </source>
</evidence>
<protein>
    <recommendedName>
        <fullName evidence="14">Zinc finger protein 513</fullName>
    </recommendedName>
</protein>
<evidence type="ECO:0000256" key="14">
    <source>
        <dbReference type="ARBA" id="ARBA00068683"/>
    </source>
</evidence>
<dbReference type="InterPro" id="IPR050636">
    <property type="entry name" value="C2H2-ZF_domain-containing"/>
</dbReference>
<feature type="region of interest" description="Disordered" evidence="16">
    <location>
        <begin position="59"/>
        <end position="88"/>
    </location>
</feature>
<dbReference type="GO" id="GO:0010468">
    <property type="term" value="P:regulation of gene expression"/>
    <property type="evidence" value="ECO:0007669"/>
    <property type="project" value="UniProtKB-ARBA"/>
</dbReference>
<feature type="domain" description="C2H2-type" evidence="17">
    <location>
        <begin position="711"/>
        <end position="738"/>
    </location>
</feature>
<feature type="compositionally biased region" description="Pro residues" evidence="16">
    <location>
        <begin position="504"/>
        <end position="534"/>
    </location>
</feature>
<feature type="domain" description="C2H2-type" evidence="17">
    <location>
        <begin position="683"/>
        <end position="710"/>
    </location>
</feature>
<dbReference type="Pfam" id="PF00096">
    <property type="entry name" value="zf-C2H2"/>
    <property type="match status" value="5"/>
</dbReference>
<evidence type="ECO:0000256" key="2">
    <source>
        <dbReference type="ARBA" id="ARBA00006991"/>
    </source>
</evidence>
<comment type="subcellular location">
    <subcellularLocation>
        <location evidence="1">Nucleus</location>
    </subcellularLocation>
</comment>
<organism evidence="18 19">
    <name type="scientific">Dissostichus mawsoni</name>
    <name type="common">Antarctic cod</name>
    <dbReference type="NCBI Taxonomy" id="36200"/>
    <lineage>
        <taxon>Eukaryota</taxon>
        <taxon>Metazoa</taxon>
        <taxon>Chordata</taxon>
        <taxon>Craniata</taxon>
        <taxon>Vertebrata</taxon>
        <taxon>Euteleostomi</taxon>
        <taxon>Actinopterygii</taxon>
        <taxon>Neopterygii</taxon>
        <taxon>Teleostei</taxon>
        <taxon>Neoteleostei</taxon>
        <taxon>Acanthomorphata</taxon>
        <taxon>Eupercaria</taxon>
        <taxon>Perciformes</taxon>
        <taxon>Notothenioidei</taxon>
        <taxon>Nototheniidae</taxon>
        <taxon>Dissostichus</taxon>
    </lineage>
</organism>
<dbReference type="PANTHER" id="PTHR47772:SF13">
    <property type="entry name" value="GASTRULA ZINC FINGER PROTEIN XLCGF49.1-LIKE-RELATED"/>
    <property type="match status" value="1"/>
</dbReference>
<keyword evidence="3" id="KW-0597">Phosphoprotein</keyword>
<keyword evidence="10" id="KW-0804">Transcription</keyword>
<keyword evidence="9" id="KW-0238">DNA-binding</keyword>
<dbReference type="FunFam" id="3.30.160.60:FF:000049">
    <property type="entry name" value="transcriptional repressor CTCF isoform X1"/>
    <property type="match status" value="2"/>
</dbReference>
<dbReference type="Proteomes" id="UP000518266">
    <property type="component" value="Unassembled WGS sequence"/>
</dbReference>
<comment type="function">
    <text evidence="12">Transcriptional regulator that plays a role in retinal development and maintenance.</text>
</comment>
<dbReference type="FunFam" id="3.30.160.60:FF:000558">
    <property type="entry name" value="zinc finger protein 513 isoform X2"/>
    <property type="match status" value="1"/>
</dbReference>
<evidence type="ECO:0000256" key="5">
    <source>
        <dbReference type="ARBA" id="ARBA00022737"/>
    </source>
</evidence>
<evidence type="ECO:0000256" key="1">
    <source>
        <dbReference type="ARBA" id="ARBA00004123"/>
    </source>
</evidence>
<feature type="domain" description="C2H2-type" evidence="17">
    <location>
        <begin position="383"/>
        <end position="410"/>
    </location>
</feature>
<gene>
    <name evidence="18" type="ORF">F7725_019534</name>
</gene>
<feature type="region of interest" description="Disordered" evidence="16">
    <location>
        <begin position="272"/>
        <end position="310"/>
    </location>
</feature>
<evidence type="ECO:0000256" key="9">
    <source>
        <dbReference type="ARBA" id="ARBA00023125"/>
    </source>
</evidence>
<feature type="domain" description="C2H2-type" evidence="17">
    <location>
        <begin position="411"/>
        <end position="438"/>
    </location>
</feature>
<keyword evidence="4" id="KW-0479">Metal-binding</keyword>
<reference evidence="18 19" key="1">
    <citation type="submission" date="2020-03" db="EMBL/GenBank/DDBJ databases">
        <title>Dissostichus mawsoni Genome sequencing and assembly.</title>
        <authorList>
            <person name="Park H."/>
        </authorList>
    </citation>
    <scope>NUCLEOTIDE SEQUENCE [LARGE SCALE GENOMIC DNA]</scope>
    <source>
        <strain evidence="18">DM0001</strain>
        <tissue evidence="18">Muscle</tissue>
    </source>
</reference>
<feature type="domain" description="C2H2-type" evidence="17">
    <location>
        <begin position="627"/>
        <end position="654"/>
    </location>
</feature>
<comment type="similarity">
    <text evidence="2">Belongs to the krueppel C2H2-type zinc-finger protein family.</text>
</comment>
<feature type="domain" description="C2H2-type" evidence="17">
    <location>
        <begin position="739"/>
        <end position="761"/>
    </location>
</feature>
<evidence type="ECO:0000256" key="4">
    <source>
        <dbReference type="ARBA" id="ARBA00022723"/>
    </source>
</evidence>
<evidence type="ECO:0000256" key="10">
    <source>
        <dbReference type="ARBA" id="ARBA00023163"/>
    </source>
</evidence>
<dbReference type="SUPFAM" id="SSF57667">
    <property type="entry name" value="beta-beta-alpha zinc fingers"/>
    <property type="match status" value="5"/>
</dbReference>